<feature type="transmembrane region" description="Helical" evidence="10">
    <location>
        <begin position="230"/>
        <end position="250"/>
    </location>
</feature>
<gene>
    <name evidence="12" type="ORF">B0H65DRAFT_176198</name>
</gene>
<sequence>MADLKEPPPPTTTTRALRGASLLILLQILSRALTFIANQILLRFLTASLLGVSTQLEVYYLSVIFFARESLRVAIQRQDTVALSASLSSTPSDETATTPSGTAKDGKDGAAGRDGSDGSANAKATQAVINLSHLSLALSLPLSFLFGHLYLSSLSPLTIASTPFLVPSLYLYGLAAILELLSEPCFAVMQIRFQFGTRAAAESVATFLRCAVTLGTAVWGAMVAQKEMGTLPFAVGQVTYAVGLLGVYLWKGWGLGRREGFSLLPRLLSGGEKKQRELEKEKRTGDGKEEETMKGKGKGGGGGKKDDFVLGYFYRPTLDLASSMMAQSVVKHILTQGDTFLVSILSTPTAQGVYALANNYGGLLARLVFQPVEESSRSYFSRLLADSTTTPPSSTTPATSSTSSPTSPTSSSSTTSPSTTSPSTSSSPKHPSPSQQALSQASTALTTLLHSYLLFSLPLLVFGPPASSPLLTLIAGRRWTSSTSSPSSPSSPTSPTTTDSAPATLALYMYYIPLLALNGILEAFVSSVASESQVHRQSLFMTAFSLVFAGTGYLTLKVWGMGARGLVLANAVNMVCRIGWCWGFVSKWIKERSLRDGTGKGDEGKDGAGGKEDGENVRFGVLEVLPKPGAVAAAVVARSVVGRVVGGSQEVIGAKEAVWELLKIAGVAVPFVVAVAIAEREFLLSGYRALQGKRQQQKS</sequence>
<feature type="region of interest" description="Disordered" evidence="11">
    <location>
        <begin position="386"/>
        <end position="439"/>
    </location>
</feature>
<comment type="subcellular location">
    <subcellularLocation>
        <location evidence="1 10">Endoplasmic reticulum membrane</location>
        <topology evidence="1 10">Multi-pass membrane protein</topology>
    </subcellularLocation>
</comment>
<protein>
    <recommendedName>
        <fullName evidence="8 10">Man(5)GlcNAc(2)-PP-dolichol translocation protein RFT1</fullName>
    </recommendedName>
</protein>
<dbReference type="RefSeq" id="XP_062683532.1">
    <property type="nucleotide sequence ID" value="XM_062821442.1"/>
</dbReference>
<organism evidence="12 13">
    <name type="scientific">Neurospora tetraspora</name>
    <dbReference type="NCBI Taxonomy" id="94610"/>
    <lineage>
        <taxon>Eukaryota</taxon>
        <taxon>Fungi</taxon>
        <taxon>Dikarya</taxon>
        <taxon>Ascomycota</taxon>
        <taxon>Pezizomycotina</taxon>
        <taxon>Sordariomycetes</taxon>
        <taxon>Sordariomycetidae</taxon>
        <taxon>Sordariales</taxon>
        <taxon>Sordariaceae</taxon>
        <taxon>Neurospora</taxon>
    </lineage>
</organism>
<dbReference type="GO" id="GO:0005789">
    <property type="term" value="C:endoplasmic reticulum membrane"/>
    <property type="evidence" value="ECO:0007669"/>
    <property type="project" value="UniProtKB-SubCell"/>
</dbReference>
<dbReference type="Pfam" id="PF04506">
    <property type="entry name" value="Rft-1"/>
    <property type="match status" value="1"/>
</dbReference>
<feature type="transmembrane region" description="Helical" evidence="10">
    <location>
        <begin position="170"/>
        <end position="191"/>
    </location>
</feature>
<dbReference type="EMBL" id="JAUEPP010000003">
    <property type="protein sequence ID" value="KAK3348450.1"/>
    <property type="molecule type" value="Genomic_DNA"/>
</dbReference>
<name>A0AAE0JIF7_9PEZI</name>
<dbReference type="GO" id="GO:0006488">
    <property type="term" value="P:dolichol-linked oligosaccharide biosynthetic process"/>
    <property type="evidence" value="ECO:0007669"/>
    <property type="project" value="InterPro"/>
</dbReference>
<feature type="compositionally biased region" description="Basic and acidic residues" evidence="11">
    <location>
        <begin position="104"/>
        <end position="116"/>
    </location>
</feature>
<feature type="compositionally biased region" description="Polar residues" evidence="11">
    <location>
        <begin position="86"/>
        <end position="99"/>
    </location>
</feature>
<keyword evidence="10" id="KW-0813">Transport</keyword>
<feature type="region of interest" description="Disordered" evidence="11">
    <location>
        <begin position="274"/>
        <end position="302"/>
    </location>
</feature>
<evidence type="ECO:0000256" key="10">
    <source>
        <dbReference type="RuleBase" id="RU365067"/>
    </source>
</evidence>
<keyword evidence="4 10" id="KW-0812">Transmembrane</keyword>
<evidence type="ECO:0000256" key="7">
    <source>
        <dbReference type="ARBA" id="ARBA00023136"/>
    </source>
</evidence>
<dbReference type="GeneID" id="87858596"/>
<comment type="caution">
    <text evidence="12">The sequence shown here is derived from an EMBL/GenBank/DDBJ whole genome shotgun (WGS) entry which is preliminary data.</text>
</comment>
<dbReference type="GO" id="GO:0034203">
    <property type="term" value="P:glycolipid translocation"/>
    <property type="evidence" value="ECO:0007669"/>
    <property type="project" value="TreeGrafter"/>
</dbReference>
<evidence type="ECO:0000256" key="6">
    <source>
        <dbReference type="ARBA" id="ARBA00022989"/>
    </source>
</evidence>
<keyword evidence="13" id="KW-1185">Reference proteome</keyword>
<proteinExistence type="inferred from homology"/>
<dbReference type="InterPro" id="IPR007594">
    <property type="entry name" value="RFT1"/>
</dbReference>
<feature type="transmembrane region" description="Helical" evidence="10">
    <location>
        <begin position="203"/>
        <end position="224"/>
    </location>
</feature>
<evidence type="ECO:0000256" key="8">
    <source>
        <dbReference type="ARBA" id="ARBA00044793"/>
    </source>
</evidence>
<dbReference type="PANTHER" id="PTHR13117:SF5">
    <property type="entry name" value="PROTEIN RFT1 HOMOLOG"/>
    <property type="match status" value="1"/>
</dbReference>
<feature type="transmembrane region" description="Helical" evidence="10">
    <location>
        <begin position="539"/>
        <end position="559"/>
    </location>
</feature>
<dbReference type="Proteomes" id="UP001278500">
    <property type="component" value="Unassembled WGS sequence"/>
</dbReference>
<evidence type="ECO:0000256" key="9">
    <source>
        <dbReference type="ARBA" id="ARBA00045912"/>
    </source>
</evidence>
<feature type="transmembrane region" description="Helical" evidence="10">
    <location>
        <begin position="20"/>
        <end position="41"/>
    </location>
</feature>
<comment type="caution">
    <text evidence="10">Lacks conserved residue(s) required for the propagation of feature annotation.</text>
</comment>
<evidence type="ECO:0000256" key="4">
    <source>
        <dbReference type="ARBA" id="ARBA00022692"/>
    </source>
</evidence>
<comment type="similarity">
    <text evidence="3 10">Belongs to the RFT1 family.</text>
</comment>
<evidence type="ECO:0000256" key="3">
    <source>
        <dbReference type="ARBA" id="ARBA00010288"/>
    </source>
</evidence>
<evidence type="ECO:0000256" key="2">
    <source>
        <dbReference type="ARBA" id="ARBA00004922"/>
    </source>
</evidence>
<keyword evidence="6 10" id="KW-1133">Transmembrane helix</keyword>
<comment type="pathway">
    <text evidence="2">Protein modification; protein glycosylation.</text>
</comment>
<reference evidence="12" key="2">
    <citation type="submission" date="2023-06" db="EMBL/GenBank/DDBJ databases">
        <authorList>
            <consortium name="Lawrence Berkeley National Laboratory"/>
            <person name="Haridas S."/>
            <person name="Hensen N."/>
            <person name="Bonometti L."/>
            <person name="Westerberg I."/>
            <person name="Brannstrom I.O."/>
            <person name="Guillou S."/>
            <person name="Cros-Aarteil S."/>
            <person name="Calhoun S."/>
            <person name="Kuo A."/>
            <person name="Mondo S."/>
            <person name="Pangilinan J."/>
            <person name="Riley R."/>
            <person name="Labutti K."/>
            <person name="Andreopoulos B."/>
            <person name="Lipzen A."/>
            <person name="Chen C."/>
            <person name="Yanf M."/>
            <person name="Daum C."/>
            <person name="Ng V."/>
            <person name="Clum A."/>
            <person name="Steindorff A."/>
            <person name="Ohm R."/>
            <person name="Martin F."/>
            <person name="Silar P."/>
            <person name="Natvig D."/>
            <person name="Lalanne C."/>
            <person name="Gautier V."/>
            <person name="Ament-Velasquez S.L."/>
            <person name="Kruys A."/>
            <person name="Hutchinson M.I."/>
            <person name="Powell A.J."/>
            <person name="Barry K."/>
            <person name="Miller A.N."/>
            <person name="Grigoriev I.V."/>
            <person name="Debuchy R."/>
            <person name="Gladieux P."/>
            <person name="Thoren M.H."/>
            <person name="Johannesson H."/>
        </authorList>
    </citation>
    <scope>NUCLEOTIDE SEQUENCE</scope>
    <source>
        <strain evidence="12">CBS 560.94</strain>
    </source>
</reference>
<accession>A0AAE0JIF7</accession>
<feature type="compositionally biased region" description="Low complexity" evidence="11">
    <location>
        <begin position="387"/>
        <end position="439"/>
    </location>
</feature>
<evidence type="ECO:0000256" key="11">
    <source>
        <dbReference type="SAM" id="MobiDB-lite"/>
    </source>
</evidence>
<feature type="transmembrane region" description="Helical" evidence="10">
    <location>
        <begin position="47"/>
        <end position="67"/>
    </location>
</feature>
<evidence type="ECO:0000256" key="1">
    <source>
        <dbReference type="ARBA" id="ARBA00004477"/>
    </source>
</evidence>
<keyword evidence="7 10" id="KW-0472">Membrane</keyword>
<evidence type="ECO:0000256" key="5">
    <source>
        <dbReference type="ARBA" id="ARBA00022824"/>
    </source>
</evidence>
<feature type="transmembrane region" description="Helical" evidence="10">
    <location>
        <begin position="508"/>
        <end position="527"/>
    </location>
</feature>
<feature type="compositionally biased region" description="Basic and acidic residues" evidence="11">
    <location>
        <begin position="274"/>
        <end position="294"/>
    </location>
</feature>
<evidence type="ECO:0000313" key="12">
    <source>
        <dbReference type="EMBL" id="KAK3348450.1"/>
    </source>
</evidence>
<dbReference type="AlphaFoldDB" id="A0AAE0JIF7"/>
<feature type="region of interest" description="Disordered" evidence="11">
    <location>
        <begin position="86"/>
        <end position="119"/>
    </location>
</feature>
<evidence type="ECO:0000313" key="13">
    <source>
        <dbReference type="Proteomes" id="UP001278500"/>
    </source>
</evidence>
<feature type="transmembrane region" description="Helical" evidence="10">
    <location>
        <begin position="131"/>
        <end position="150"/>
    </location>
</feature>
<reference evidence="12" key="1">
    <citation type="journal article" date="2023" name="Mol. Phylogenet. Evol.">
        <title>Genome-scale phylogeny and comparative genomics of the fungal order Sordariales.</title>
        <authorList>
            <person name="Hensen N."/>
            <person name="Bonometti L."/>
            <person name="Westerberg I."/>
            <person name="Brannstrom I.O."/>
            <person name="Guillou S."/>
            <person name="Cros-Aarteil S."/>
            <person name="Calhoun S."/>
            <person name="Haridas S."/>
            <person name="Kuo A."/>
            <person name="Mondo S."/>
            <person name="Pangilinan J."/>
            <person name="Riley R."/>
            <person name="LaButti K."/>
            <person name="Andreopoulos B."/>
            <person name="Lipzen A."/>
            <person name="Chen C."/>
            <person name="Yan M."/>
            <person name="Daum C."/>
            <person name="Ng V."/>
            <person name="Clum A."/>
            <person name="Steindorff A."/>
            <person name="Ohm R.A."/>
            <person name="Martin F."/>
            <person name="Silar P."/>
            <person name="Natvig D.O."/>
            <person name="Lalanne C."/>
            <person name="Gautier V."/>
            <person name="Ament-Velasquez S.L."/>
            <person name="Kruys A."/>
            <person name="Hutchinson M.I."/>
            <person name="Powell A.J."/>
            <person name="Barry K."/>
            <person name="Miller A.N."/>
            <person name="Grigoriev I.V."/>
            <person name="Debuchy R."/>
            <person name="Gladieux P."/>
            <person name="Hiltunen Thoren M."/>
            <person name="Johannesson H."/>
        </authorList>
    </citation>
    <scope>NUCLEOTIDE SEQUENCE</scope>
    <source>
        <strain evidence="12">CBS 560.94</strain>
    </source>
</reference>
<dbReference type="PANTHER" id="PTHR13117">
    <property type="entry name" value="ENDOPLASMIC RETICULUM MULTISPAN TRANSMEMBRANE PROTEIN-RELATED"/>
    <property type="match status" value="1"/>
</dbReference>
<comment type="function">
    <text evidence="9 10">Intramembrane glycolipid transporter that operates in the biosynthetic pathway of dolichol-linked oligosaccharides, the glycan precursors employed in protein asparagine (N)-glycosylation. The sequential addition of sugars to dolichol pyrophosphate produces dolichol-linked oligosaccharides containing fourteen sugars, including two GlcNAcs, nine mannoses and three glucoses. Once assembled, the oligosaccharide is transferred from the lipid to nascent proteins by oligosaccharyltransferases. The assembly of dolichol-linked oligosaccharides begins on the cytosolic side of the endoplasmic reticulum membrane and finishes in its lumen. RFT1 could mediate the translocation of the cytosolically oriented intermediate DolPP-GlcNAc2Man5, produced by ALG11, into the ER lumen where dolichol-linked oligosaccharides assembly continues. However, the intramembrane lipid transporter activity could not be confirmed in vitro.</text>
</comment>
<keyword evidence="5 10" id="KW-0256">Endoplasmic reticulum</keyword>